<dbReference type="Proteomes" id="UP000265427">
    <property type="component" value="Unassembled WGS sequence"/>
</dbReference>
<dbReference type="Proteomes" id="UP000283543">
    <property type="component" value="Unassembled WGS sequence"/>
</dbReference>
<dbReference type="EMBL" id="QUTB01005724">
    <property type="protein sequence ID" value="RHY53751.1"/>
    <property type="molecule type" value="Genomic_DNA"/>
</dbReference>
<evidence type="ECO:0000313" key="10">
    <source>
        <dbReference type="Proteomes" id="UP000265427"/>
    </source>
</evidence>
<evidence type="ECO:0000313" key="9">
    <source>
        <dbReference type="EMBL" id="RHY78521.1"/>
    </source>
</evidence>
<dbReference type="FunFam" id="2.60.120.1040:FF:000006">
    <property type="entry name" value="Zinc finger protein zpr1"/>
    <property type="match status" value="1"/>
</dbReference>
<evidence type="ECO:0000313" key="12">
    <source>
        <dbReference type="Proteomes" id="UP000283543"/>
    </source>
</evidence>
<evidence type="ECO:0000313" key="8">
    <source>
        <dbReference type="EMBL" id="RHY53751.1"/>
    </source>
</evidence>
<feature type="region of interest" description="Disordered" evidence="5">
    <location>
        <begin position="1"/>
        <end position="49"/>
    </location>
</feature>
<keyword evidence="2" id="KW-0479">Metal-binding</keyword>
<dbReference type="AlphaFoldDB" id="A0A397E8Z6"/>
<dbReference type="Gene3D" id="2.60.120.1040">
    <property type="entry name" value="ZPR1, A/B domain"/>
    <property type="match status" value="2"/>
</dbReference>
<keyword evidence="4" id="KW-0862">Zinc</keyword>
<dbReference type="InterPro" id="IPR056180">
    <property type="entry name" value="ZPR1_jr_dom"/>
</dbReference>
<comment type="caution">
    <text evidence="9">The sequence shown here is derived from an EMBL/GenBank/DDBJ whole genome shotgun (WGS) entry which is preliminary data.</text>
</comment>
<dbReference type="InterPro" id="IPR004457">
    <property type="entry name" value="Znf_ZPR1"/>
</dbReference>
<dbReference type="InterPro" id="IPR040141">
    <property type="entry name" value="ZPR1"/>
</dbReference>
<evidence type="ECO:0000313" key="7">
    <source>
        <dbReference type="EMBL" id="RHY06972.1"/>
    </source>
</evidence>
<evidence type="ECO:0000256" key="4">
    <source>
        <dbReference type="ARBA" id="ARBA00022833"/>
    </source>
</evidence>
<dbReference type="VEuPathDB" id="FungiDB:H257_01984"/>
<evidence type="ECO:0000256" key="3">
    <source>
        <dbReference type="ARBA" id="ARBA00022771"/>
    </source>
</evidence>
<evidence type="ECO:0000256" key="2">
    <source>
        <dbReference type="ARBA" id="ARBA00022723"/>
    </source>
</evidence>
<evidence type="ECO:0000256" key="5">
    <source>
        <dbReference type="SAM" id="MobiDB-lite"/>
    </source>
</evidence>
<dbReference type="EMBL" id="QUTC01000377">
    <property type="protein sequence ID" value="RHY78521.1"/>
    <property type="molecule type" value="Genomic_DNA"/>
</dbReference>
<proteinExistence type="inferred from homology"/>
<dbReference type="PANTHER" id="PTHR10876:SF0">
    <property type="entry name" value="ZINC FINGER PROTEIN ZPR1"/>
    <property type="match status" value="1"/>
</dbReference>
<protein>
    <recommendedName>
        <fullName evidence="6">Zinc finger ZPR1-type domain-containing protein</fullName>
    </recommendedName>
</protein>
<dbReference type="FunFam" id="2.20.25.420:FF:000001">
    <property type="entry name" value="Zinc finger protein ZPR1"/>
    <property type="match status" value="1"/>
</dbReference>
<dbReference type="GO" id="GO:0005634">
    <property type="term" value="C:nucleus"/>
    <property type="evidence" value="ECO:0007669"/>
    <property type="project" value="TreeGrafter"/>
</dbReference>
<feature type="compositionally biased region" description="Basic and acidic residues" evidence="5">
    <location>
        <begin position="16"/>
        <end position="29"/>
    </location>
</feature>
<dbReference type="EMBL" id="QUSZ01006103">
    <property type="protein sequence ID" value="RHY06972.1"/>
    <property type="molecule type" value="Genomic_DNA"/>
</dbReference>
<reference evidence="10 11" key="1">
    <citation type="submission" date="2018-08" db="EMBL/GenBank/DDBJ databases">
        <title>Aphanomyces genome sequencing and annotation.</title>
        <authorList>
            <person name="Minardi D."/>
            <person name="Oidtmann B."/>
            <person name="Van Der Giezen M."/>
            <person name="Studholme D.J."/>
        </authorList>
    </citation>
    <scope>NUCLEOTIDE SEQUENCE [LARGE SCALE GENOMIC DNA]</scope>
    <source>
        <strain evidence="7 10">Kv</strain>
        <strain evidence="9 11">SA</strain>
        <strain evidence="8 12">Si</strain>
    </source>
</reference>
<dbReference type="Gene3D" id="2.20.25.420">
    <property type="entry name" value="ZPR1, zinc finger domain"/>
    <property type="match status" value="2"/>
</dbReference>
<dbReference type="InterPro" id="IPR042451">
    <property type="entry name" value="ZPR1_A/B_dom"/>
</dbReference>
<feature type="domain" description="Zinc finger ZPR1-type" evidence="6">
    <location>
        <begin position="290"/>
        <end position="447"/>
    </location>
</feature>
<dbReference type="GO" id="GO:0008270">
    <property type="term" value="F:zinc ion binding"/>
    <property type="evidence" value="ECO:0007669"/>
    <property type="project" value="UniProtKB-KW"/>
</dbReference>
<dbReference type="PANTHER" id="PTHR10876">
    <property type="entry name" value="ZINC FINGER PROTEIN ZPR1"/>
    <property type="match status" value="1"/>
</dbReference>
<dbReference type="FunFam" id="2.60.120.1040:FF:000003">
    <property type="entry name" value="Zinc finger protein zpr1"/>
    <property type="match status" value="1"/>
</dbReference>
<dbReference type="InterPro" id="IPR042452">
    <property type="entry name" value="ZPR1_Znf1/2"/>
</dbReference>
<evidence type="ECO:0000313" key="11">
    <source>
        <dbReference type="Proteomes" id="UP000265716"/>
    </source>
</evidence>
<keyword evidence="3" id="KW-0863">Zinc-finger</keyword>
<gene>
    <name evidence="8" type="ORF">DYB34_002979</name>
    <name evidence="7" type="ORF">DYB36_003191</name>
    <name evidence="9" type="ORF">DYB38_011902</name>
</gene>
<name>A0A397E8Z6_APHAT</name>
<organism evidence="9 11">
    <name type="scientific">Aphanomyces astaci</name>
    <name type="common">Crayfish plague agent</name>
    <dbReference type="NCBI Taxonomy" id="112090"/>
    <lineage>
        <taxon>Eukaryota</taxon>
        <taxon>Sar</taxon>
        <taxon>Stramenopiles</taxon>
        <taxon>Oomycota</taxon>
        <taxon>Saprolegniomycetes</taxon>
        <taxon>Saprolegniales</taxon>
        <taxon>Verrucalvaceae</taxon>
        <taxon>Aphanomyces</taxon>
    </lineage>
</organism>
<dbReference type="Pfam" id="PF03367">
    <property type="entry name" value="Zn_ribbon_ZPR1"/>
    <property type="match status" value="2"/>
</dbReference>
<dbReference type="FunFam" id="2.20.25.420:FF:000002">
    <property type="entry name" value="Zinc finger protein ZPR1"/>
    <property type="match status" value="1"/>
</dbReference>
<dbReference type="Pfam" id="PF22794">
    <property type="entry name" value="jr-ZPR1"/>
    <property type="match status" value="2"/>
</dbReference>
<dbReference type="NCBIfam" id="TIGR00310">
    <property type="entry name" value="ZPR1_znf"/>
    <property type="match status" value="2"/>
</dbReference>
<sequence>MSAKAPAALGGTTTNKGDRVHLDIEEGDKAATTQDDDTTQSEMFSDINDDTPNITELQSLCINCHEDGMTKLLLTRIPYFREVILMSFACEHCGFKNSEVQFGGTIQEKGVRMELAVQTREDLNRQLIKSDTAVIVFPEIDLEIPAKTQQGTINTIEGFIAKAIEGLRENQEERRAIDPATTQKIDEFLANLALMAAGITLPFTVIITDPAGNSHIENLHAPNVDPQLKIDTYFRSEAEDLICGLQPDASHAHDTPSNAPRVLPPRNAGLDTFLAQNNNIAKREAIRFPTQCHSCFKDGESMMCITDIPHFKEVIIMAFNCEHCGFKTNEVKAGGAIPPFGERMVLHVQDASYLDRDVLKSDSACVHIPEIELEMMSGSLGGLYTTIEGLLDKIAENITKGNPFAVGDSDGGRSGLRTWLDKLEALKHGTPFTLIIEDPLANSFIYSPFGSAADDPDMTCDTYVRTEDEDDELGLLDMKVENYSSEVIDNLSGQVVSQVALSDKQTMERGGQALATSGYHPNPNAVMELDAPRTVL</sequence>
<accession>A0A397E8Z6</accession>
<feature type="domain" description="Zinc finger ZPR1-type" evidence="6">
    <location>
        <begin position="59"/>
        <end position="218"/>
    </location>
</feature>
<dbReference type="SMART" id="SM00709">
    <property type="entry name" value="Zpr1"/>
    <property type="match status" value="2"/>
</dbReference>
<dbReference type="Proteomes" id="UP000265716">
    <property type="component" value="Unassembled WGS sequence"/>
</dbReference>
<evidence type="ECO:0000259" key="6">
    <source>
        <dbReference type="SMART" id="SM00709"/>
    </source>
</evidence>
<evidence type="ECO:0000256" key="1">
    <source>
        <dbReference type="ARBA" id="ARBA00008354"/>
    </source>
</evidence>
<comment type="similarity">
    <text evidence="1">Belongs to the ZPR1 family.</text>
</comment>